<feature type="region of interest" description="Disordered" evidence="1">
    <location>
        <begin position="285"/>
        <end position="310"/>
    </location>
</feature>
<feature type="compositionally biased region" description="Polar residues" evidence="1">
    <location>
        <begin position="287"/>
        <end position="305"/>
    </location>
</feature>
<proteinExistence type="predicted"/>
<accession>A0A0C2ZKG1</accession>
<organism evidence="2 3">
    <name type="scientific">Scleroderma citrinum Foug A</name>
    <dbReference type="NCBI Taxonomy" id="1036808"/>
    <lineage>
        <taxon>Eukaryota</taxon>
        <taxon>Fungi</taxon>
        <taxon>Dikarya</taxon>
        <taxon>Basidiomycota</taxon>
        <taxon>Agaricomycotina</taxon>
        <taxon>Agaricomycetes</taxon>
        <taxon>Agaricomycetidae</taxon>
        <taxon>Boletales</taxon>
        <taxon>Sclerodermatineae</taxon>
        <taxon>Sclerodermataceae</taxon>
        <taxon>Scleroderma</taxon>
    </lineage>
</organism>
<reference evidence="2 3" key="1">
    <citation type="submission" date="2014-04" db="EMBL/GenBank/DDBJ databases">
        <authorList>
            <consortium name="DOE Joint Genome Institute"/>
            <person name="Kuo A."/>
            <person name="Kohler A."/>
            <person name="Nagy L.G."/>
            <person name="Floudas D."/>
            <person name="Copeland A."/>
            <person name="Barry K.W."/>
            <person name="Cichocki N."/>
            <person name="Veneault-Fourrey C."/>
            <person name="LaButti K."/>
            <person name="Lindquist E.A."/>
            <person name="Lipzen A."/>
            <person name="Lundell T."/>
            <person name="Morin E."/>
            <person name="Murat C."/>
            <person name="Sun H."/>
            <person name="Tunlid A."/>
            <person name="Henrissat B."/>
            <person name="Grigoriev I.V."/>
            <person name="Hibbett D.S."/>
            <person name="Martin F."/>
            <person name="Nordberg H.P."/>
            <person name="Cantor M.N."/>
            <person name="Hua S.X."/>
        </authorList>
    </citation>
    <scope>NUCLEOTIDE SEQUENCE [LARGE SCALE GENOMIC DNA]</scope>
    <source>
        <strain evidence="2 3">Foug A</strain>
    </source>
</reference>
<dbReference type="InParanoid" id="A0A0C2ZKG1"/>
<dbReference type="HOGENOM" id="CLU_783379_0_0_1"/>
<gene>
    <name evidence="2" type="ORF">SCLCIDRAFT_459901</name>
</gene>
<dbReference type="AlphaFoldDB" id="A0A0C2ZKG1"/>
<evidence type="ECO:0000313" key="2">
    <source>
        <dbReference type="EMBL" id="KIM53127.1"/>
    </source>
</evidence>
<evidence type="ECO:0000256" key="1">
    <source>
        <dbReference type="SAM" id="MobiDB-lite"/>
    </source>
</evidence>
<feature type="region of interest" description="Disordered" evidence="1">
    <location>
        <begin position="19"/>
        <end position="43"/>
    </location>
</feature>
<protein>
    <submittedName>
        <fullName evidence="2">Uncharacterized protein</fullName>
    </submittedName>
</protein>
<dbReference type="EMBL" id="KN822189">
    <property type="protein sequence ID" value="KIM53127.1"/>
    <property type="molecule type" value="Genomic_DNA"/>
</dbReference>
<dbReference type="OrthoDB" id="2693186at2759"/>
<name>A0A0C2ZKG1_9AGAM</name>
<reference evidence="3" key="2">
    <citation type="submission" date="2015-01" db="EMBL/GenBank/DDBJ databases">
        <title>Evolutionary Origins and Diversification of the Mycorrhizal Mutualists.</title>
        <authorList>
            <consortium name="DOE Joint Genome Institute"/>
            <consortium name="Mycorrhizal Genomics Consortium"/>
            <person name="Kohler A."/>
            <person name="Kuo A."/>
            <person name="Nagy L.G."/>
            <person name="Floudas D."/>
            <person name="Copeland A."/>
            <person name="Barry K.W."/>
            <person name="Cichocki N."/>
            <person name="Veneault-Fourrey C."/>
            <person name="LaButti K."/>
            <person name="Lindquist E.A."/>
            <person name="Lipzen A."/>
            <person name="Lundell T."/>
            <person name="Morin E."/>
            <person name="Murat C."/>
            <person name="Riley R."/>
            <person name="Ohm R."/>
            <person name="Sun H."/>
            <person name="Tunlid A."/>
            <person name="Henrissat B."/>
            <person name="Grigoriev I.V."/>
            <person name="Hibbett D.S."/>
            <person name="Martin F."/>
        </authorList>
    </citation>
    <scope>NUCLEOTIDE SEQUENCE [LARGE SCALE GENOMIC DNA]</scope>
    <source>
        <strain evidence="3">Foug A</strain>
    </source>
</reference>
<dbReference type="Proteomes" id="UP000053989">
    <property type="component" value="Unassembled WGS sequence"/>
</dbReference>
<keyword evidence="3" id="KW-1185">Reference proteome</keyword>
<evidence type="ECO:0000313" key="3">
    <source>
        <dbReference type="Proteomes" id="UP000053989"/>
    </source>
</evidence>
<sequence length="354" mass="39813">MTSVITWALAVPSTVKISPPSLSDPSRTGSSRSASIVTLPEPTSIRPNATESNFVASLPRQRAGWNLLSRTPGNVAFYNVHRCWLQDAPSVAEDRPSALTFSMYFVVPPFFSCSSGSNVRYQPEMNWKFPLFIRRRDNTNALCRFYPRSDFGVAHPEYLCPLVVSETFYEENESDRWRMLIEAIAAARAGHFLMKSDAEERFFVVAIYLRRSLEAERYIVMQTSADEGNPVLIVKKTFNLTMAGQSTDFFLEVFNLTTMLSQIMQNLDAAKKSALQSIKDDAKGLRSVSSATHPRWTSTNRTNPASIPEDDEAEAEDGLGVFEADDIQEKVQAMGFEVTFRVFGVRALTYRYNT</sequence>
<feature type="compositionally biased region" description="Polar residues" evidence="1">
    <location>
        <begin position="20"/>
        <end position="36"/>
    </location>
</feature>